<dbReference type="SUPFAM" id="SSF63491">
    <property type="entry name" value="BAG domain"/>
    <property type="match status" value="1"/>
</dbReference>
<evidence type="ECO:0000313" key="3">
    <source>
        <dbReference type="EMBL" id="GFR66148.1"/>
    </source>
</evidence>
<dbReference type="SUPFAM" id="SSF54236">
    <property type="entry name" value="Ubiquitin-like"/>
    <property type="match status" value="1"/>
</dbReference>
<dbReference type="AlphaFoldDB" id="A0AAV4EYH9"/>
<keyword evidence="4" id="KW-1185">Reference proteome</keyword>
<feature type="region of interest" description="Disordered" evidence="1">
    <location>
        <begin position="81"/>
        <end position="106"/>
    </location>
</feature>
<name>A0AAV4EYH9_9GAST</name>
<sequence>QKKLPMLVSLDGSDRPGDCLTVGHLSDAVTEVSQVKAEYQKLIHRGRTLFKNEPESMEAAFKTSLSSLAIKNGERIMLLGRKASGKQEEANRSEKKSPLNETIPPASDKLAELQARLDVISGRLEQEVAQASSLKTVDSTSAPENSGLDFRTQRKALVNSIQRKLDQCENCLSDVKAKIESLERQQEPSGGS</sequence>
<organism evidence="3 4">
    <name type="scientific">Elysia marginata</name>
    <dbReference type="NCBI Taxonomy" id="1093978"/>
    <lineage>
        <taxon>Eukaryota</taxon>
        <taxon>Metazoa</taxon>
        <taxon>Spiralia</taxon>
        <taxon>Lophotrochozoa</taxon>
        <taxon>Mollusca</taxon>
        <taxon>Gastropoda</taxon>
        <taxon>Heterobranchia</taxon>
        <taxon>Euthyneura</taxon>
        <taxon>Panpulmonata</taxon>
        <taxon>Sacoglossa</taxon>
        <taxon>Placobranchoidea</taxon>
        <taxon>Plakobranchidae</taxon>
        <taxon>Elysia</taxon>
    </lineage>
</organism>
<dbReference type="Proteomes" id="UP000762676">
    <property type="component" value="Unassembled WGS sequence"/>
</dbReference>
<evidence type="ECO:0000313" key="4">
    <source>
        <dbReference type="Proteomes" id="UP000762676"/>
    </source>
</evidence>
<feature type="non-terminal residue" evidence="3">
    <location>
        <position position="1"/>
    </location>
</feature>
<feature type="compositionally biased region" description="Basic and acidic residues" evidence="1">
    <location>
        <begin position="85"/>
        <end position="98"/>
    </location>
</feature>
<dbReference type="InterPro" id="IPR029071">
    <property type="entry name" value="Ubiquitin-like_domsf"/>
</dbReference>
<dbReference type="InterPro" id="IPR000626">
    <property type="entry name" value="Ubiquitin-like_dom"/>
</dbReference>
<dbReference type="InterPro" id="IPR036533">
    <property type="entry name" value="BAG_dom_sf"/>
</dbReference>
<evidence type="ECO:0000259" key="2">
    <source>
        <dbReference type="PROSITE" id="PS50053"/>
    </source>
</evidence>
<dbReference type="GO" id="GO:0051087">
    <property type="term" value="F:protein-folding chaperone binding"/>
    <property type="evidence" value="ECO:0007669"/>
    <property type="project" value="InterPro"/>
</dbReference>
<gene>
    <name evidence="3" type="ORF">ElyMa_003676000</name>
</gene>
<reference evidence="3 4" key="1">
    <citation type="journal article" date="2021" name="Elife">
        <title>Chloroplast acquisition without the gene transfer in kleptoplastic sea slugs, Plakobranchus ocellatus.</title>
        <authorList>
            <person name="Maeda T."/>
            <person name="Takahashi S."/>
            <person name="Yoshida T."/>
            <person name="Shimamura S."/>
            <person name="Takaki Y."/>
            <person name="Nagai Y."/>
            <person name="Toyoda A."/>
            <person name="Suzuki Y."/>
            <person name="Arimoto A."/>
            <person name="Ishii H."/>
            <person name="Satoh N."/>
            <person name="Nishiyama T."/>
            <person name="Hasebe M."/>
            <person name="Maruyama T."/>
            <person name="Minagawa J."/>
            <person name="Obokata J."/>
            <person name="Shigenobu S."/>
        </authorList>
    </citation>
    <scope>NUCLEOTIDE SEQUENCE [LARGE SCALE GENOMIC DNA]</scope>
</reference>
<dbReference type="Gene3D" id="3.10.20.90">
    <property type="entry name" value="Phosphatidylinositol 3-kinase Catalytic Subunit, Chain A, domain 1"/>
    <property type="match status" value="1"/>
</dbReference>
<dbReference type="PROSITE" id="PS50053">
    <property type="entry name" value="UBIQUITIN_2"/>
    <property type="match status" value="1"/>
</dbReference>
<evidence type="ECO:0000256" key="1">
    <source>
        <dbReference type="SAM" id="MobiDB-lite"/>
    </source>
</evidence>
<feature type="domain" description="Ubiquitin-like" evidence="2">
    <location>
        <begin position="21"/>
        <end position="85"/>
    </location>
</feature>
<comment type="caution">
    <text evidence="3">The sequence shown here is derived from an EMBL/GenBank/DDBJ whole genome shotgun (WGS) entry which is preliminary data.</text>
</comment>
<dbReference type="Gene3D" id="1.20.58.120">
    <property type="entry name" value="BAG domain"/>
    <property type="match status" value="1"/>
</dbReference>
<proteinExistence type="predicted"/>
<accession>A0AAV4EYH9</accession>
<protein>
    <submittedName>
        <fullName evidence="3">BAG family molecular chaperone regulator 1-like</fullName>
    </submittedName>
</protein>
<dbReference type="EMBL" id="BMAT01007522">
    <property type="protein sequence ID" value="GFR66148.1"/>
    <property type="molecule type" value="Genomic_DNA"/>
</dbReference>